<dbReference type="AlphaFoldDB" id="A0A0V1FK33"/>
<evidence type="ECO:0000256" key="2">
    <source>
        <dbReference type="SAM" id="SignalP"/>
    </source>
</evidence>
<accession>A0A0V1FK33</accession>
<keyword evidence="2" id="KW-0732">Signal</keyword>
<evidence type="ECO:0000256" key="1">
    <source>
        <dbReference type="SAM" id="MobiDB-lite"/>
    </source>
</evidence>
<organism evidence="3 4">
    <name type="scientific">Trichinella pseudospiralis</name>
    <name type="common">Parasitic roundworm</name>
    <dbReference type="NCBI Taxonomy" id="6337"/>
    <lineage>
        <taxon>Eukaryota</taxon>
        <taxon>Metazoa</taxon>
        <taxon>Ecdysozoa</taxon>
        <taxon>Nematoda</taxon>
        <taxon>Enoplea</taxon>
        <taxon>Dorylaimia</taxon>
        <taxon>Trichinellida</taxon>
        <taxon>Trichinellidae</taxon>
        <taxon>Trichinella</taxon>
    </lineage>
</organism>
<evidence type="ECO:0000313" key="4">
    <source>
        <dbReference type="Proteomes" id="UP000054995"/>
    </source>
</evidence>
<protein>
    <submittedName>
        <fullName evidence="3">Uncharacterized protein</fullName>
    </submittedName>
</protein>
<reference evidence="3 4" key="1">
    <citation type="submission" date="2015-01" db="EMBL/GenBank/DDBJ databases">
        <title>Evolution of Trichinella species and genotypes.</title>
        <authorList>
            <person name="Korhonen P.K."/>
            <person name="Edoardo P."/>
            <person name="Giuseppe L.R."/>
            <person name="Gasser R.B."/>
        </authorList>
    </citation>
    <scope>NUCLEOTIDE SEQUENCE [LARGE SCALE GENOMIC DNA]</scope>
    <source>
        <strain evidence="3">ISS470</strain>
    </source>
</reference>
<sequence>MTRSFVFIICLALCAASDSRCNDPTSEEFIEKHGQHESPRFFGRSFFIAIFICYMAADFLKTLCNVIEIYEDDLIFYPTSRPADHPRNEYETSDDSDGEHQYSFVEFLSKHGISSPAVCQ</sequence>
<keyword evidence="4" id="KW-1185">Reference proteome</keyword>
<feature type="signal peptide" evidence="2">
    <location>
        <begin position="1"/>
        <end position="16"/>
    </location>
</feature>
<dbReference type="Proteomes" id="UP000054995">
    <property type="component" value="Unassembled WGS sequence"/>
</dbReference>
<dbReference type="OrthoDB" id="5916929at2759"/>
<feature type="region of interest" description="Disordered" evidence="1">
    <location>
        <begin position="79"/>
        <end position="98"/>
    </location>
</feature>
<comment type="caution">
    <text evidence="3">The sequence shown here is derived from an EMBL/GenBank/DDBJ whole genome shotgun (WGS) entry which is preliminary data.</text>
</comment>
<name>A0A0V1FK33_TRIPS</name>
<feature type="chain" id="PRO_5006878055" evidence="2">
    <location>
        <begin position="17"/>
        <end position="120"/>
    </location>
</feature>
<gene>
    <name evidence="3" type="ORF">T4D_3211</name>
</gene>
<dbReference type="EMBL" id="JYDT01000073">
    <property type="protein sequence ID" value="KRY86372.1"/>
    <property type="molecule type" value="Genomic_DNA"/>
</dbReference>
<proteinExistence type="predicted"/>
<evidence type="ECO:0000313" key="3">
    <source>
        <dbReference type="EMBL" id="KRY86372.1"/>
    </source>
</evidence>